<evidence type="ECO:0000256" key="8">
    <source>
        <dbReference type="NCBIfam" id="TIGR03303"/>
    </source>
</evidence>
<keyword evidence="4" id="KW-0732">Signal</keyword>
<dbReference type="InterPro" id="IPR010827">
    <property type="entry name" value="BamA/TamA_POTRA"/>
</dbReference>
<dbReference type="Proteomes" id="UP000236895">
    <property type="component" value="Unassembled WGS sequence"/>
</dbReference>
<dbReference type="Pfam" id="PF01103">
    <property type="entry name" value="Omp85"/>
    <property type="match status" value="1"/>
</dbReference>
<dbReference type="EMBL" id="PKRU02000006">
    <property type="protein sequence ID" value="RPD37586.1"/>
    <property type="molecule type" value="Genomic_DNA"/>
</dbReference>
<accession>A0A3R7QMY2</accession>
<evidence type="ECO:0000256" key="2">
    <source>
        <dbReference type="ARBA" id="ARBA00022452"/>
    </source>
</evidence>
<evidence type="ECO:0000256" key="4">
    <source>
        <dbReference type="ARBA" id="ARBA00022729"/>
    </source>
</evidence>
<evidence type="ECO:0000313" key="12">
    <source>
        <dbReference type="Proteomes" id="UP000236895"/>
    </source>
</evidence>
<keyword evidence="2" id="KW-1134">Transmembrane beta strand</keyword>
<evidence type="ECO:0000256" key="9">
    <source>
        <dbReference type="SAM" id="Phobius"/>
    </source>
</evidence>
<dbReference type="NCBIfam" id="TIGR03303">
    <property type="entry name" value="OM_YaeT"/>
    <property type="match status" value="1"/>
</dbReference>
<dbReference type="InterPro" id="IPR023707">
    <property type="entry name" value="OM_assembly_BamA"/>
</dbReference>
<dbReference type="Gene3D" id="3.10.20.310">
    <property type="entry name" value="membrane protein fhac"/>
    <property type="match status" value="5"/>
</dbReference>
<dbReference type="Gene3D" id="2.40.160.50">
    <property type="entry name" value="membrane protein fhac: a member of the omp85/tpsb transporter family"/>
    <property type="match status" value="1"/>
</dbReference>
<evidence type="ECO:0000256" key="3">
    <source>
        <dbReference type="ARBA" id="ARBA00022692"/>
    </source>
</evidence>
<dbReference type="InterPro" id="IPR034746">
    <property type="entry name" value="POTRA"/>
</dbReference>
<feature type="transmembrane region" description="Helical" evidence="9">
    <location>
        <begin position="21"/>
        <end position="40"/>
    </location>
</feature>
<feature type="domain" description="POTRA" evidence="10">
    <location>
        <begin position="365"/>
        <end position="438"/>
    </location>
</feature>
<proteinExistence type="predicted"/>
<protein>
    <recommendedName>
        <fullName evidence="8">Outer membrane protein assembly factor BamA</fullName>
    </recommendedName>
</protein>
<keyword evidence="3 9" id="KW-0812">Transmembrane</keyword>
<name>A0A3R7QMY2_9HYPH</name>
<dbReference type="PROSITE" id="PS51779">
    <property type="entry name" value="POTRA"/>
    <property type="match status" value="3"/>
</dbReference>
<sequence length="776" mass="86853">MGKEKKDSYGGKEQLKQCFPIYLRMGFFLLFCSIISVSAVHGANAFSVSKIEVQCATDIARKLVLSRIPIVVGKSFSDNDLDDSVKLIYSTGYFSDVKIKVIDSTLFIDLVENKIINGLVFIGNNNVKNTHLERLVRSRPTTAYDKGIVSSDVVRIKQAYASIGYLNVSVDVQANVVSPTMVSLVYTIQEGVKTKINTISFVGNKAYSNTRLERIISTKKSGYFSFGGVDIYNEDKLRFDENAIRQFYYNRGYAGIKVSSQAILDKKKNLYDLIFKIDEGEIYRVGNVTIRSSLEEAKDEKLLRLIQAKYGAVYNPQWIEKTINNISKYFLSIGKSFVRVDSRINRDVAQGIVDVEYLLDQDSPVYIARIEIEGNDVSHDFVIRRELGFSEGDLINTMMIERAKRRIKNTGFFSEVNVFQLPTDVLDRVVLKVHVKQLSSTSISISLSYGSNKNFPNLEGYFSDNNLFGRGYKQSIALSLINKAYSFENPYFFGSRIAAGFDLAQSNLTESFGNVDKQLHSAHVTLPITETISATSSYSYRLLQYQSAPEKKVSSVYKSLINGKKFITHSISQHFVYSTLDNQIMPREGLMMVSSYDYGGFGGHSRYHRIGCKSSLFHLLSDNLDIIGSLKFGYGYIIPTNKYLQIFDQFSIDTDDLRGFADKGIGPRVDGDAIGGKISLSASAAISFPMPFIPPSIGLRGSFFVDSANLYGNNFPWRAVGGKLEGSEGFLRISTGAEISWNLPFVTAGVYYGIPLRKKSYDKSMYIGFYIGNAAR</sequence>
<dbReference type="GO" id="GO:0009279">
    <property type="term" value="C:cell outer membrane"/>
    <property type="evidence" value="ECO:0007669"/>
    <property type="project" value="UniProtKB-UniRule"/>
</dbReference>
<dbReference type="PIRSF" id="PIRSF006076">
    <property type="entry name" value="OM_assembly_OMP85"/>
    <property type="match status" value="1"/>
</dbReference>
<keyword evidence="9" id="KW-1133">Transmembrane helix</keyword>
<dbReference type="Pfam" id="PF07244">
    <property type="entry name" value="POTRA"/>
    <property type="match status" value="4"/>
</dbReference>
<evidence type="ECO:0000313" key="11">
    <source>
        <dbReference type="EMBL" id="RPD37586.1"/>
    </source>
</evidence>
<evidence type="ECO:0000256" key="6">
    <source>
        <dbReference type="ARBA" id="ARBA00023136"/>
    </source>
</evidence>
<comment type="caution">
    <text evidence="11">The sequence shown here is derived from an EMBL/GenBank/DDBJ whole genome shotgun (WGS) entry which is preliminary data.</text>
</comment>
<keyword evidence="7" id="KW-0998">Cell outer membrane</keyword>
<evidence type="ECO:0000256" key="5">
    <source>
        <dbReference type="ARBA" id="ARBA00022737"/>
    </source>
</evidence>
<feature type="domain" description="POTRA" evidence="10">
    <location>
        <begin position="194"/>
        <end position="280"/>
    </location>
</feature>
<keyword evidence="5" id="KW-0677">Repeat</keyword>
<keyword evidence="6 9" id="KW-0472">Membrane</keyword>
<evidence type="ECO:0000256" key="7">
    <source>
        <dbReference type="ARBA" id="ARBA00023237"/>
    </source>
</evidence>
<dbReference type="AlphaFoldDB" id="A0A3R7QMY2"/>
<gene>
    <name evidence="11" type="primary">bamA</name>
    <name evidence="11" type="ORF">C0030_001035</name>
</gene>
<dbReference type="SMR" id="A0A3R7QMY2"/>
<dbReference type="PANTHER" id="PTHR12815:SF23">
    <property type="entry name" value="OUTER MEMBRANE PROTEIN ASSEMBLY FACTOR BAMA"/>
    <property type="match status" value="1"/>
</dbReference>
<comment type="subcellular location">
    <subcellularLocation>
        <location evidence="1">Membrane</location>
    </subcellularLocation>
</comment>
<dbReference type="InterPro" id="IPR039910">
    <property type="entry name" value="D15-like"/>
</dbReference>
<dbReference type="RefSeq" id="WP_103846959.1">
    <property type="nucleotide sequence ID" value="NZ_PKRU02000006.1"/>
</dbReference>
<organism evidence="11 12">
    <name type="scientific">Candidatus Liberibacter solanacearum</name>
    <dbReference type="NCBI Taxonomy" id="556287"/>
    <lineage>
        <taxon>Bacteria</taxon>
        <taxon>Pseudomonadati</taxon>
        <taxon>Pseudomonadota</taxon>
        <taxon>Alphaproteobacteria</taxon>
        <taxon>Hyphomicrobiales</taxon>
        <taxon>Rhizobiaceae</taxon>
        <taxon>Liberibacter</taxon>
    </lineage>
</organism>
<evidence type="ECO:0000256" key="1">
    <source>
        <dbReference type="ARBA" id="ARBA00004370"/>
    </source>
</evidence>
<feature type="domain" description="POTRA" evidence="10">
    <location>
        <begin position="46"/>
        <end position="113"/>
    </location>
</feature>
<dbReference type="PANTHER" id="PTHR12815">
    <property type="entry name" value="SORTING AND ASSEMBLY MACHINERY SAMM50 PROTEIN FAMILY MEMBER"/>
    <property type="match status" value="1"/>
</dbReference>
<dbReference type="InterPro" id="IPR000184">
    <property type="entry name" value="Bac_surfAg_D15"/>
</dbReference>
<evidence type="ECO:0000259" key="10">
    <source>
        <dbReference type="PROSITE" id="PS51779"/>
    </source>
</evidence>
<dbReference type="GO" id="GO:0071709">
    <property type="term" value="P:membrane assembly"/>
    <property type="evidence" value="ECO:0007669"/>
    <property type="project" value="InterPro"/>
</dbReference>
<reference evidence="11 12" key="1">
    <citation type="submission" date="2018-11" db="EMBL/GenBank/DDBJ databases">
        <title>Genome Analysis of Haplotype D of Candidatus Liberibacter Solanacearum.</title>
        <authorList>
            <person name="Katsir L."/>
            <person name="Ruan Z."/>
            <person name="Santos Garcia D."/>
            <person name="Piasezky A."/>
            <person name="Jiang J."/>
            <person name="Sela N."/>
            <person name="Freilich S."/>
            <person name="Bahar O."/>
        </authorList>
    </citation>
    <scope>NUCLEOTIDE SEQUENCE [LARGE SCALE GENOMIC DNA]</scope>
    <source>
        <strain evidence="12">haplotype D1</strain>
    </source>
</reference>